<dbReference type="PROSITE" id="PS01174">
    <property type="entry name" value="LIPASE_GDXG_SER"/>
    <property type="match status" value="1"/>
</dbReference>
<organism evidence="4">
    <name type="scientific">marine metagenome</name>
    <dbReference type="NCBI Taxonomy" id="408172"/>
    <lineage>
        <taxon>unclassified sequences</taxon>
        <taxon>metagenomes</taxon>
        <taxon>ecological metagenomes</taxon>
    </lineage>
</organism>
<evidence type="ECO:0000259" key="3">
    <source>
        <dbReference type="Pfam" id="PF07859"/>
    </source>
</evidence>
<dbReference type="InterPro" id="IPR050300">
    <property type="entry name" value="GDXG_lipolytic_enzyme"/>
</dbReference>
<dbReference type="AlphaFoldDB" id="A0A382BNB2"/>
<dbReference type="PROSITE" id="PS01173">
    <property type="entry name" value="LIPASE_GDXG_HIS"/>
    <property type="match status" value="1"/>
</dbReference>
<evidence type="ECO:0000313" key="4">
    <source>
        <dbReference type="EMBL" id="SVB15316.1"/>
    </source>
</evidence>
<dbReference type="GO" id="GO:0016787">
    <property type="term" value="F:hydrolase activity"/>
    <property type="evidence" value="ECO:0007669"/>
    <property type="project" value="UniProtKB-KW"/>
</dbReference>
<dbReference type="InterPro" id="IPR013094">
    <property type="entry name" value="AB_hydrolase_3"/>
</dbReference>
<gene>
    <name evidence="4" type="ORF">METZ01_LOCUS168170</name>
</gene>
<dbReference type="InterPro" id="IPR029058">
    <property type="entry name" value="AB_hydrolase_fold"/>
</dbReference>
<evidence type="ECO:0000256" key="1">
    <source>
        <dbReference type="ARBA" id="ARBA00010515"/>
    </source>
</evidence>
<dbReference type="FunFam" id="3.40.50.1820:FF:000089">
    <property type="entry name" value="Alpha/beta hydrolase"/>
    <property type="match status" value="1"/>
</dbReference>
<feature type="domain" description="Alpha/beta hydrolase fold-3" evidence="3">
    <location>
        <begin position="108"/>
        <end position="314"/>
    </location>
</feature>
<comment type="similarity">
    <text evidence="1">Belongs to the 'GDXG' lipolytic enzyme family.</text>
</comment>
<dbReference type="Gene3D" id="3.40.50.1820">
    <property type="entry name" value="alpha/beta hydrolase"/>
    <property type="match status" value="1"/>
</dbReference>
<accession>A0A382BNB2</accession>
<sequence>MVFRRALTRLPSWVVRIILIGRRQRMGGRVMDPKAQVMAEYIQLVRRPGVFPTPAESRQQLAGLIEAFESPAPSLARKENFTIPGPVSGIPVRLYAPKSGQDHALPVLVYFHGGGWVQGDLDTHDTLCAKLSLGAGCLVVAVDYRLAPEHQFPAAVDDCMAAYSWICQNTVELGGDPHHVAIAGDSAGGNLAAVVSQQVMPSGMHLPVAQLLIYPALDFSFETESFEEMPDAFVIPRERMEWFRGHYLPNSADISDPKASPLRAQDLSGQPATMVVTGGFDPLRSEGKAYADRLMHAGVPVTYREFEGQIHLFVCVTRVISQGDICIDEMTKFLKEQFISA</sequence>
<dbReference type="Pfam" id="PF07859">
    <property type="entry name" value="Abhydrolase_3"/>
    <property type="match status" value="1"/>
</dbReference>
<dbReference type="InterPro" id="IPR002168">
    <property type="entry name" value="Lipase_GDXG_HIS_AS"/>
</dbReference>
<name>A0A382BNB2_9ZZZZ</name>
<dbReference type="EMBL" id="UINC01030626">
    <property type="protein sequence ID" value="SVB15316.1"/>
    <property type="molecule type" value="Genomic_DNA"/>
</dbReference>
<reference evidence="4" key="1">
    <citation type="submission" date="2018-05" db="EMBL/GenBank/DDBJ databases">
        <authorList>
            <person name="Lanie J.A."/>
            <person name="Ng W.-L."/>
            <person name="Kazmierczak K.M."/>
            <person name="Andrzejewski T.M."/>
            <person name="Davidsen T.M."/>
            <person name="Wayne K.J."/>
            <person name="Tettelin H."/>
            <person name="Glass J.I."/>
            <person name="Rusch D."/>
            <person name="Podicherti R."/>
            <person name="Tsui H.-C.T."/>
            <person name="Winkler M.E."/>
        </authorList>
    </citation>
    <scope>NUCLEOTIDE SEQUENCE</scope>
</reference>
<dbReference type="PANTHER" id="PTHR48081:SF8">
    <property type="entry name" value="ALPHA_BETA HYDROLASE FOLD-3 DOMAIN-CONTAINING PROTEIN-RELATED"/>
    <property type="match status" value="1"/>
</dbReference>
<dbReference type="SUPFAM" id="SSF53474">
    <property type="entry name" value="alpha/beta-Hydrolases"/>
    <property type="match status" value="1"/>
</dbReference>
<keyword evidence="2" id="KW-0378">Hydrolase</keyword>
<dbReference type="PANTHER" id="PTHR48081">
    <property type="entry name" value="AB HYDROLASE SUPERFAMILY PROTEIN C4A8.06C"/>
    <property type="match status" value="1"/>
</dbReference>
<protein>
    <recommendedName>
        <fullName evidence="3">Alpha/beta hydrolase fold-3 domain-containing protein</fullName>
    </recommendedName>
</protein>
<evidence type="ECO:0000256" key="2">
    <source>
        <dbReference type="ARBA" id="ARBA00022801"/>
    </source>
</evidence>
<proteinExistence type="inferred from homology"/>
<dbReference type="InterPro" id="IPR033140">
    <property type="entry name" value="Lipase_GDXG_put_SER_AS"/>
</dbReference>